<sequence length="336" mass="36794">MLFEHIRITAEAAYANNPNDADNLTKWGGALLELSQLGDFNESNNMIKDAISKLDEALSINPAKHDALWCLGNAHTTSGFLNPDHDEAQIQFEQAAECFQKAVDLCPGNQHYRQSLANSSKAPDLHNEIHKQVFNQTQQSLGGGSAASSKAKKKKKSSDLTYDICGWIILANLTKWGGALLELSQLGDFNESNNMIKDAISKLDEALSINPAKHDALWCLGNAHTTSGFLNPDHDEAQIQFEQAAECFQKAVDLCPGNQHYRQSLANSSKAPDLHNEIHKQVFNQTQQSLGGGSAASSKAKKKKKSSDLTYDICGWIILAVGIIAWIRMAKPQVPQ</sequence>
<evidence type="ECO:0000256" key="4">
    <source>
        <dbReference type="ARBA" id="ARBA00022448"/>
    </source>
</evidence>
<dbReference type="Proteomes" id="UP001408789">
    <property type="component" value="Unassembled WGS sequence"/>
</dbReference>
<name>A0AAP0GKF8_9ASTR</name>
<dbReference type="PANTHER" id="PTHR32409:SF14">
    <property type="entry name" value="PLANT SPECIFIC MITOCHONDRIAL IMPORT RECEPTOR SUBUNIT TOM20"/>
    <property type="match status" value="1"/>
</dbReference>
<dbReference type="InterPro" id="IPR011990">
    <property type="entry name" value="TPR-like_helical_dom_sf"/>
</dbReference>
<comment type="similarity">
    <text evidence="3">Belongs to the Tom20 family.</text>
</comment>
<evidence type="ECO:0000256" key="2">
    <source>
        <dbReference type="ARBA" id="ARBA00004572"/>
    </source>
</evidence>
<protein>
    <recommendedName>
        <fullName evidence="14">Mitochondrial import receptor subunit TOM20</fullName>
    </recommendedName>
</protein>
<proteinExistence type="inferred from homology"/>
<keyword evidence="7" id="KW-0653">Protein transport</keyword>
<keyword evidence="10 11" id="KW-0472">Membrane</keyword>
<dbReference type="GO" id="GO:0045040">
    <property type="term" value="P:protein insertion into mitochondrial outer membrane"/>
    <property type="evidence" value="ECO:0007669"/>
    <property type="project" value="InterPro"/>
</dbReference>
<organism evidence="12 13">
    <name type="scientific">Deinandra increscens subsp. villosa</name>
    <dbReference type="NCBI Taxonomy" id="3103831"/>
    <lineage>
        <taxon>Eukaryota</taxon>
        <taxon>Viridiplantae</taxon>
        <taxon>Streptophyta</taxon>
        <taxon>Embryophyta</taxon>
        <taxon>Tracheophyta</taxon>
        <taxon>Spermatophyta</taxon>
        <taxon>Magnoliopsida</taxon>
        <taxon>eudicotyledons</taxon>
        <taxon>Gunneridae</taxon>
        <taxon>Pentapetalae</taxon>
        <taxon>asterids</taxon>
        <taxon>campanulids</taxon>
        <taxon>Asterales</taxon>
        <taxon>Asteraceae</taxon>
        <taxon>Asteroideae</taxon>
        <taxon>Heliantheae alliance</taxon>
        <taxon>Madieae</taxon>
        <taxon>Madiinae</taxon>
        <taxon>Deinandra</taxon>
    </lineage>
</organism>
<evidence type="ECO:0000256" key="10">
    <source>
        <dbReference type="ARBA" id="ARBA00023136"/>
    </source>
</evidence>
<evidence type="ECO:0000256" key="6">
    <source>
        <dbReference type="ARBA" id="ARBA00022787"/>
    </source>
</evidence>
<evidence type="ECO:0000256" key="9">
    <source>
        <dbReference type="ARBA" id="ARBA00023128"/>
    </source>
</evidence>
<evidence type="ECO:0000313" key="13">
    <source>
        <dbReference type="Proteomes" id="UP001408789"/>
    </source>
</evidence>
<dbReference type="AlphaFoldDB" id="A0AAP0GKF8"/>
<keyword evidence="5 11" id="KW-0812">Transmembrane</keyword>
<accession>A0AAP0GKF8</accession>
<comment type="subcellular location">
    <subcellularLocation>
        <location evidence="2">Mitochondrion outer membrane</location>
        <topology evidence="2">Single-pass membrane protein</topology>
    </subcellularLocation>
</comment>
<comment type="caution">
    <text evidence="12">The sequence shown here is derived from an EMBL/GenBank/DDBJ whole genome shotgun (WGS) entry which is preliminary data.</text>
</comment>
<evidence type="ECO:0000256" key="5">
    <source>
        <dbReference type="ARBA" id="ARBA00022692"/>
    </source>
</evidence>
<dbReference type="InterPro" id="IPR010547">
    <property type="entry name" value="TOM20_imprt_rcpt"/>
</dbReference>
<keyword evidence="8 11" id="KW-1133">Transmembrane helix</keyword>
<dbReference type="SUPFAM" id="SSF48452">
    <property type="entry name" value="TPR-like"/>
    <property type="match status" value="2"/>
</dbReference>
<keyword evidence="6" id="KW-1000">Mitochondrion outer membrane</keyword>
<comment type="function">
    <text evidence="1">Central component of the receptor complex responsible for the recognition and translocation of cytosolically synthesized mitochondrial preproteins. Together with TOM22 functions as the transit peptide receptor at the surface of the mitochondrion outer membrane and facilitates the movement of preproteins into the translocation pore.</text>
</comment>
<evidence type="ECO:0000256" key="1">
    <source>
        <dbReference type="ARBA" id="ARBA00003450"/>
    </source>
</evidence>
<keyword evidence="13" id="KW-1185">Reference proteome</keyword>
<dbReference type="EMBL" id="JBCNJP010000027">
    <property type="protein sequence ID" value="KAK9052696.1"/>
    <property type="molecule type" value="Genomic_DNA"/>
</dbReference>
<dbReference type="Pfam" id="PF06552">
    <property type="entry name" value="TOM20_plant"/>
    <property type="match status" value="2"/>
</dbReference>
<evidence type="ECO:0000256" key="7">
    <source>
        <dbReference type="ARBA" id="ARBA00022927"/>
    </source>
</evidence>
<feature type="transmembrane region" description="Helical" evidence="11">
    <location>
        <begin position="309"/>
        <end position="327"/>
    </location>
</feature>
<evidence type="ECO:0008006" key="14">
    <source>
        <dbReference type="Google" id="ProtNLM"/>
    </source>
</evidence>
<evidence type="ECO:0000313" key="12">
    <source>
        <dbReference type="EMBL" id="KAK9052696.1"/>
    </source>
</evidence>
<dbReference type="InterPro" id="IPR019734">
    <property type="entry name" value="TPR_rpt"/>
</dbReference>
<dbReference type="Gene3D" id="1.25.40.10">
    <property type="entry name" value="Tetratricopeptide repeat domain"/>
    <property type="match status" value="2"/>
</dbReference>
<gene>
    <name evidence="12" type="ORF">SSX86_029326</name>
</gene>
<dbReference type="GO" id="GO:0015031">
    <property type="term" value="P:protein transport"/>
    <property type="evidence" value="ECO:0007669"/>
    <property type="project" value="UniProtKB-KW"/>
</dbReference>
<keyword evidence="9" id="KW-0496">Mitochondrion</keyword>
<evidence type="ECO:0000256" key="3">
    <source>
        <dbReference type="ARBA" id="ARBA00005792"/>
    </source>
</evidence>
<dbReference type="PANTHER" id="PTHR32409">
    <property type="entry name" value="MITOCHONDRIAL IMPORT RECEPTOR SUBUNIT TOM20-1-RELATED"/>
    <property type="match status" value="1"/>
</dbReference>
<dbReference type="SMART" id="SM00028">
    <property type="entry name" value="TPR"/>
    <property type="match status" value="4"/>
</dbReference>
<dbReference type="GO" id="GO:0005742">
    <property type="term" value="C:mitochondrial outer membrane translocase complex"/>
    <property type="evidence" value="ECO:0007669"/>
    <property type="project" value="InterPro"/>
</dbReference>
<evidence type="ECO:0000256" key="8">
    <source>
        <dbReference type="ARBA" id="ARBA00022989"/>
    </source>
</evidence>
<keyword evidence="4" id="KW-0813">Transport</keyword>
<reference evidence="12 13" key="1">
    <citation type="submission" date="2024-04" db="EMBL/GenBank/DDBJ databases">
        <title>The reference genome of an endangered Asteraceae, Deinandra increscens subsp. villosa, native to the Central Coast of California.</title>
        <authorList>
            <person name="Guilliams M."/>
            <person name="Hasenstab-Lehman K."/>
            <person name="Meyer R."/>
            <person name="Mcevoy S."/>
        </authorList>
    </citation>
    <scope>NUCLEOTIDE SEQUENCE [LARGE SCALE GENOMIC DNA]</scope>
    <source>
        <tissue evidence="12">Leaf</tissue>
    </source>
</reference>
<evidence type="ECO:0000256" key="11">
    <source>
        <dbReference type="SAM" id="Phobius"/>
    </source>
</evidence>